<feature type="domain" description="PilZ" evidence="1">
    <location>
        <begin position="21"/>
        <end position="108"/>
    </location>
</feature>
<name>A0A840YY57_9SPHN</name>
<evidence type="ECO:0000313" key="3">
    <source>
        <dbReference type="Proteomes" id="UP000554342"/>
    </source>
</evidence>
<dbReference type="Pfam" id="PF07238">
    <property type="entry name" value="PilZ"/>
    <property type="match status" value="1"/>
</dbReference>
<evidence type="ECO:0000313" key="2">
    <source>
        <dbReference type="EMBL" id="MBB5718583.1"/>
    </source>
</evidence>
<protein>
    <recommendedName>
        <fullName evidence="1">PilZ domain-containing protein</fullName>
    </recommendedName>
</protein>
<organism evidence="2 3">
    <name type="scientific">Stakelama sediminis</name>
    <dbReference type="NCBI Taxonomy" id="463200"/>
    <lineage>
        <taxon>Bacteria</taxon>
        <taxon>Pseudomonadati</taxon>
        <taxon>Pseudomonadota</taxon>
        <taxon>Alphaproteobacteria</taxon>
        <taxon>Sphingomonadales</taxon>
        <taxon>Sphingomonadaceae</taxon>
        <taxon>Stakelama</taxon>
    </lineage>
</organism>
<dbReference type="RefSeq" id="WP_184002482.1">
    <property type="nucleotide sequence ID" value="NZ_BAABIF010000013.1"/>
</dbReference>
<accession>A0A840YY57</accession>
<dbReference type="EMBL" id="JACIJI010000002">
    <property type="protein sequence ID" value="MBB5718583.1"/>
    <property type="molecule type" value="Genomic_DNA"/>
</dbReference>
<dbReference type="GO" id="GO:0035438">
    <property type="term" value="F:cyclic-di-GMP binding"/>
    <property type="evidence" value="ECO:0007669"/>
    <property type="project" value="InterPro"/>
</dbReference>
<evidence type="ECO:0000259" key="1">
    <source>
        <dbReference type="Pfam" id="PF07238"/>
    </source>
</evidence>
<dbReference type="Gene3D" id="2.40.10.220">
    <property type="entry name" value="predicted glycosyltransferase like domains"/>
    <property type="match status" value="1"/>
</dbReference>
<keyword evidence="3" id="KW-1185">Reference proteome</keyword>
<sequence length="112" mass="12708">MIETAKPVRLAAEFEPADPKDRRRSRRAPVSFDARLGRGGLDRALCRVTDISMHGCRVQTYSPMQRNSQIWLTLPGHAPIVATVRWANDFEAGCEFETALDEAYFDQLAERE</sequence>
<gene>
    <name evidence="2" type="ORF">FHR23_001506</name>
</gene>
<dbReference type="SUPFAM" id="SSF141371">
    <property type="entry name" value="PilZ domain-like"/>
    <property type="match status" value="1"/>
</dbReference>
<comment type="caution">
    <text evidence="2">The sequence shown here is derived from an EMBL/GenBank/DDBJ whole genome shotgun (WGS) entry which is preliminary data.</text>
</comment>
<proteinExistence type="predicted"/>
<dbReference type="AlphaFoldDB" id="A0A840YY57"/>
<dbReference type="InterPro" id="IPR009875">
    <property type="entry name" value="PilZ_domain"/>
</dbReference>
<reference evidence="2 3" key="1">
    <citation type="submission" date="2020-08" db="EMBL/GenBank/DDBJ databases">
        <title>Genomic Encyclopedia of Type Strains, Phase IV (KMG-IV): sequencing the most valuable type-strain genomes for metagenomic binning, comparative biology and taxonomic classification.</title>
        <authorList>
            <person name="Goeker M."/>
        </authorList>
    </citation>
    <scope>NUCLEOTIDE SEQUENCE [LARGE SCALE GENOMIC DNA]</scope>
    <source>
        <strain evidence="2 3">DSM 27203</strain>
    </source>
</reference>
<dbReference type="Proteomes" id="UP000554342">
    <property type="component" value="Unassembled WGS sequence"/>
</dbReference>